<dbReference type="InterPro" id="IPR012334">
    <property type="entry name" value="Pectin_lyas_fold"/>
</dbReference>
<dbReference type="SUPFAM" id="SSF51126">
    <property type="entry name" value="Pectin lyase-like"/>
    <property type="match status" value="1"/>
</dbReference>
<keyword evidence="1" id="KW-0800">Toxin</keyword>
<name>A0AAW9VET0_9GAMM</name>
<evidence type="ECO:0000259" key="3">
    <source>
        <dbReference type="SMART" id="SM00912"/>
    </source>
</evidence>
<feature type="domain" description="Filamentous haemagglutinin FhaB/tRNA nuclease CdiA-like TPS" evidence="3">
    <location>
        <begin position="55"/>
        <end position="173"/>
    </location>
</feature>
<dbReference type="InterPro" id="IPR008638">
    <property type="entry name" value="FhaB/CdiA-like_TPS"/>
</dbReference>
<dbReference type="NCBIfam" id="TIGR01901">
    <property type="entry name" value="adhes_NPXG"/>
    <property type="match status" value="1"/>
</dbReference>
<comment type="caution">
    <text evidence="4">The sequence shown here is derived from an EMBL/GenBank/DDBJ whole genome shotgun (WGS) entry which is preliminary data.</text>
</comment>
<sequence>MKKSSCHHLTTSFSKKAFKFSPVYLAIITSTLPFDAFSAIVPDNNSGNLNVNQSANGTPTINIVDPNSNGVSHNKYQEFDVDKNGVIFNNSKNDGVSQTGGYVMKNSNLNNEANVIINEVGGVKGTQLNGTMEVFGKSADLIIANENGIQVNGVKTLNANNLTLSTGKIEQENGQYLLNVNKGQVKITGSGISTDGLSHFDIVSRAIQLDGQIAGNADIKLLAGANKYNTSTRKHQINNNLDDSRPLVAIDGSELGSIYGNRIELISTDSGVGVHHLGSIVSQSSLDISVNGDIKVTALQSKNDSVYLKGNNVSINKNKNGLGGVSAKNNINIDANSKLTLSSDLVSEDGSITIFADSFLQQSAGIFANSKNATKVDSIIINVNGDYTLKGSLYATNSSGDIIPGAEIFLQDGNYVVYDNNGNKINNAIVSSSTTVISDTGNIKINSGSLNNENGVLISKENSIIFDVNDLFNNDGAISASGNIHIKSNDLNNNGTINSQKSINLDLSNLFNQGAINGEGVSLNIGSVKNDGYIVSKNGLLKINSKNNIDNSGVIQGANVDIKQEDGRLFNTGKLLSENDILISSKSIDNKNTISAKNNINLSSLSSLDNDGEILSSGDLVLIGDGKTKVNNNGWLQGNNIKLDDLESVTNSGTILADRDLDVANALKLTNEGKDAVIQGENIAFNNIKSVENFGDAEIKSKNKLLISDSDLLSNSGVVYSGGDLSISNIKDLVNNDGKIISSEEIKIVSINNIDNKNNSGIYSDKDLIIDDVSSVTNDLGSQIKSENGKVLFSNVNSIDNKKGSLISSKDDLHFDKVENIYNAGELSSNKNIIFSNIEKLKNENGVIYAGNDLLFKKISNIFNELGGHIQAVNDIKADDVIYLKNEDSFIDAYGNIYLNIDKFDNVSKNDRSTVIADGNLEINSNVISNNNSVLYSAGDLILNALDELSNTNGSVIESDESISIKTKILSNRNSKIDSNDKVKIEVYKSIDNNGGTIVAKNEVYFRINNDYVYNEQSGYFEVRNKQDGLLTLDSSGTMTIDKVLETPAAIQIFATGSITNNSGILSGNNILLKSDGDINNSSSALIFSSKNIDIITHNGTFSNREKANVMAMKDINITALNVRNIGGQIRSENDINIEAKNLENITTIDEDNSVWDYTNSQIINSQHSQSGTGLWATDYFNLSGAVPLPIGHIEIKEKASISAKNNVNINKDNKYQGGQKVLNQGGQIQSGGDMFIRGDLTNKAISIDIGYEHILNKPLNPPLKVSYHWENFAISGGHRSREFNTLYEFIDFLLDPDTSDGYLKATKNVDVSDGKINILDKHMNQLFGDTWKAKSKSDLQKDWAELNKIDSETREPKYHNLKFYAVSEQNSSIAAGGNLTHKDGSFNNGLDKELALDKKSNEHVVTEKVDDKEIQSNNSSYEVTTSKKDIAWLDSPSGITTSGTYEDMINMPGLFAPNHDILGGYANLQANPDPKDNVYVLYETRPEFIDQNAFFGSDYFFQQVGYEPNEPVIVLGDNYFISEVIRREIDDSVGTFFLTRDGLEGADLTKQLMENAGTVNGSEDFIVGKPLTPEQVENLDKDIIWFVTEDVDGVQVLVPRIYLAPSTLDEIKNDSNNASASVSAGGNVNIDATEVNNVNGTIKSDGNVDIKSESNIVNSSVGQNGGIKAGGDLSLVSEHGDIHNSGAALNAGNDIKLDAKEGDVTLTASTGYDDTGKKVVHRYDDGISAGGNIDISGNNVNVNAVDIEADNDISITAKDGDVNFNNVYETNSTYDSEYSTSGLLTSNGKETTTVSATSVESSVKAGGNLNINASNDIVMKGGEYSGTSGSINAGGNVDLQATQDYTHSEVVESSTGFVVGGNANGFGQSVDHESYSAGETETISQQGSHDNKESEVSNAGKVRPGAAPTTETGGFQVGVKTEKTTTTESSTKNNNASFNFENDLTIKADKTVDIGGADLSGDTIKIDADELKSTKYEDVTSKTVTHEETFVGVKGEVHSDWLDGIDKAGNKIEQANSGKETDGLLTGLEAAGSASNMYYGDAVGGSVSAGWDHTSETTNSTTMSENISSIKGNNIEINTKSNAELNGVDIQGNNIDMDIGGDLAINSAKSGYTQSSSSRSDSAGLSLGASAGITGAGVGISADYNGSKLSSDESGTSHTNSQVTGDNINIKTGGDLSLTGANINGSTADIDVGGDLNVTSVQDTVNRNDNNQQWGGSVGAAVSTSGVIPTFSGSYGQGYEDYESKTTAEQSGINTSGELNIKTGNDLNLTGGHVISQSGEGTVEVSGNINANDLKDTITQNGISAGGGGGLTVKGDLTVNGYVNTSDKIDYQEDQKSTISVGNTVSQNINGDLNTDKNNLSEVKKDIVVAGNDISFTLGLDASKKPSSSSEKPSKPATPPEKPSKPATPPEKPSKPATPPEKPSKPATPPEKPSKPATPPEKPSKPATPPEKPSKPATPPEKPSKPATPPEKPSKPATPPEKPSKPATPPEKPSKPATPPEKPVTKWPEVKPEKPVITSPGSSSSLPGFVPPRGNSTQ</sequence>
<feature type="region of interest" description="Disordered" evidence="2">
    <location>
        <begin position="2379"/>
        <end position="2539"/>
    </location>
</feature>
<accession>A0AAW9VET0</accession>
<dbReference type="PANTHER" id="PTHR24216">
    <property type="entry name" value="PAXILLIN-RELATED"/>
    <property type="match status" value="1"/>
</dbReference>
<dbReference type="EMBL" id="WLUB01000048">
    <property type="protein sequence ID" value="MTC35834.1"/>
    <property type="molecule type" value="Genomic_DNA"/>
</dbReference>
<feature type="compositionally biased region" description="Polar residues" evidence="2">
    <location>
        <begin position="1878"/>
        <end position="1889"/>
    </location>
</feature>
<evidence type="ECO:0000256" key="2">
    <source>
        <dbReference type="SAM" id="MobiDB-lite"/>
    </source>
</evidence>
<organism evidence="4 5">
    <name type="scientific">Providencia alcalifaciens</name>
    <dbReference type="NCBI Taxonomy" id="126385"/>
    <lineage>
        <taxon>Bacteria</taxon>
        <taxon>Pseudomonadati</taxon>
        <taxon>Pseudomonadota</taxon>
        <taxon>Gammaproteobacteria</taxon>
        <taxon>Enterobacterales</taxon>
        <taxon>Morganellaceae</taxon>
        <taxon>Providencia</taxon>
    </lineage>
</organism>
<dbReference type="Proteomes" id="UP000449944">
    <property type="component" value="Unassembled WGS sequence"/>
</dbReference>
<feature type="region of interest" description="Disordered" evidence="2">
    <location>
        <begin position="2149"/>
        <end position="2170"/>
    </location>
</feature>
<dbReference type="Pfam" id="PF05860">
    <property type="entry name" value="TPS"/>
    <property type="match status" value="1"/>
</dbReference>
<evidence type="ECO:0000256" key="1">
    <source>
        <dbReference type="ARBA" id="ARBA00022656"/>
    </source>
</evidence>
<reference evidence="4 5" key="1">
    <citation type="submission" date="2019-10" db="EMBL/GenBank/DDBJ databases">
        <title>Comparative genomic analysis of Providencia.</title>
        <authorList>
            <person name="Yuan C."/>
            <person name="Wei Y."/>
            <person name="Yin Z."/>
        </authorList>
    </citation>
    <scope>NUCLEOTIDE SEQUENCE [LARGE SCALE GENOMIC DNA]</scope>
    <source>
        <strain evidence="5">wls1934</strain>
    </source>
</reference>
<dbReference type="GO" id="GO:0090729">
    <property type="term" value="F:toxin activity"/>
    <property type="evidence" value="ECO:0007669"/>
    <property type="project" value="UniProtKB-KW"/>
</dbReference>
<dbReference type="SMART" id="SM00912">
    <property type="entry name" value="Haemagg_act"/>
    <property type="match status" value="1"/>
</dbReference>
<feature type="region of interest" description="Disordered" evidence="2">
    <location>
        <begin position="1869"/>
        <end position="1935"/>
    </location>
</feature>
<dbReference type="Gene3D" id="2.160.20.10">
    <property type="entry name" value="Single-stranded right-handed beta-helix, Pectin lyase-like"/>
    <property type="match status" value="1"/>
</dbReference>
<dbReference type="InterPro" id="IPR011050">
    <property type="entry name" value="Pectin_lyase_fold/virulence"/>
</dbReference>
<feature type="non-terminal residue" evidence="4">
    <location>
        <position position="2539"/>
    </location>
</feature>
<protein>
    <submittedName>
        <fullName evidence="4">Filamentous hemagglutinin N-terminal domain-containing protein</fullName>
    </submittedName>
</protein>
<feature type="compositionally biased region" description="Pro residues" evidence="2">
    <location>
        <begin position="2397"/>
        <end position="2503"/>
    </location>
</feature>
<dbReference type="InterPro" id="IPR025157">
    <property type="entry name" value="Hemagglutinin_rpt"/>
</dbReference>
<proteinExistence type="predicted"/>
<evidence type="ECO:0000313" key="4">
    <source>
        <dbReference type="EMBL" id="MTC35834.1"/>
    </source>
</evidence>
<gene>
    <name evidence="4" type="ORF">GKR67_14585</name>
</gene>
<dbReference type="Pfam" id="PF13332">
    <property type="entry name" value="Fil_haemagg_2"/>
    <property type="match status" value="4"/>
</dbReference>
<evidence type="ECO:0000313" key="5">
    <source>
        <dbReference type="Proteomes" id="UP000449944"/>
    </source>
</evidence>
<dbReference type="GO" id="GO:0003824">
    <property type="term" value="F:catalytic activity"/>
    <property type="evidence" value="ECO:0007669"/>
    <property type="project" value="UniProtKB-ARBA"/>
</dbReference>